<evidence type="ECO:0000256" key="1">
    <source>
        <dbReference type="SAM" id="Phobius"/>
    </source>
</evidence>
<keyword evidence="1" id="KW-1133">Transmembrane helix</keyword>
<dbReference type="AlphaFoldDB" id="A0A1A6C3V0"/>
<sequence>MDMDAGLTNATPGSSYKNGLWAIVFGMPLVLDLGIPGIVNLVLFALVMLALSMTYRMAERAERRALLLSAMSAGFFVTAPHFKTMYPLTAPLVLLLLSLTFYYIFLFIREILGSDK</sequence>
<dbReference type="Proteomes" id="UP000029273">
    <property type="component" value="Unassembled WGS sequence"/>
</dbReference>
<evidence type="ECO:0000313" key="2">
    <source>
        <dbReference type="EMBL" id="OBS09220.1"/>
    </source>
</evidence>
<keyword evidence="3" id="KW-1185">Reference proteome</keyword>
<comment type="caution">
    <text evidence="2">The sequence shown here is derived from an EMBL/GenBank/DDBJ whole genome shotgun (WGS) entry which is preliminary data.</text>
</comment>
<feature type="transmembrane region" description="Helical" evidence="1">
    <location>
        <begin position="65"/>
        <end position="82"/>
    </location>
</feature>
<evidence type="ECO:0000313" key="3">
    <source>
        <dbReference type="Proteomes" id="UP000029273"/>
    </source>
</evidence>
<reference evidence="2 3" key="1">
    <citation type="journal article" date="2014" name="Genome Announc.">
        <title>Draft Genome Sequence of the Iron-Oxidizing, Acidophilic, and Halotolerant 'Thiobacillus prosperus' Type Strain DSM 5130.</title>
        <authorList>
            <person name="Ossandon F.J."/>
            <person name="Cardenas J.P."/>
            <person name="Corbett M."/>
            <person name="Quatrini R."/>
            <person name="Holmes D.S."/>
            <person name="Watkin E."/>
        </authorList>
    </citation>
    <scope>NUCLEOTIDE SEQUENCE [LARGE SCALE GENOMIC DNA]</scope>
    <source>
        <strain evidence="2 3">DSM 5130</strain>
    </source>
</reference>
<dbReference type="STRING" id="160660.BJI67_02015"/>
<keyword evidence="1" id="KW-0472">Membrane</keyword>
<accession>A0A1A6C3V0</accession>
<gene>
    <name evidence="2" type="ORF">Thpro_021548</name>
</gene>
<keyword evidence="1" id="KW-0812">Transmembrane</keyword>
<organism evidence="2 3">
    <name type="scientific">Acidihalobacter prosperus</name>
    <dbReference type="NCBI Taxonomy" id="160660"/>
    <lineage>
        <taxon>Bacteria</taxon>
        <taxon>Pseudomonadati</taxon>
        <taxon>Pseudomonadota</taxon>
        <taxon>Gammaproteobacteria</taxon>
        <taxon>Chromatiales</taxon>
        <taxon>Ectothiorhodospiraceae</taxon>
        <taxon>Acidihalobacter</taxon>
    </lineage>
</organism>
<name>A0A1A6C3V0_9GAMM</name>
<proteinExistence type="predicted"/>
<feature type="transmembrane region" description="Helical" evidence="1">
    <location>
        <begin position="88"/>
        <end position="108"/>
    </location>
</feature>
<dbReference type="EMBL" id="JQSG02000003">
    <property type="protein sequence ID" value="OBS09220.1"/>
    <property type="molecule type" value="Genomic_DNA"/>
</dbReference>
<protein>
    <submittedName>
        <fullName evidence="2">Uncharacterized protein</fullName>
    </submittedName>
</protein>
<feature type="transmembrane region" description="Helical" evidence="1">
    <location>
        <begin position="20"/>
        <end position="53"/>
    </location>
</feature>